<dbReference type="AlphaFoldDB" id="A0A8J9YFA6"/>
<protein>
    <submittedName>
        <fullName evidence="1">Uncharacterized protein</fullName>
    </submittedName>
</protein>
<dbReference type="EMBL" id="OV170224">
    <property type="protein sequence ID" value="CAH0724455.1"/>
    <property type="molecule type" value="Genomic_DNA"/>
</dbReference>
<sequence length="97" mass="10648">MERHFAIKVQSYGDETRAGKHLNSANKSGELQEIRSLRSSNVGRSKNACDAQFWNGVGAAGSPRDPLARPRSCAGLGENHFGGNKFLTKFHRAQYLS</sequence>
<evidence type="ECO:0000313" key="1">
    <source>
        <dbReference type="EMBL" id="CAH0724455.1"/>
    </source>
</evidence>
<gene>
    <name evidence="1" type="ORF">BINO364_LOCUS10161</name>
</gene>
<dbReference type="Proteomes" id="UP000838878">
    <property type="component" value="Chromosome 4"/>
</dbReference>
<name>A0A8J9YFA6_9NEOP</name>
<organism evidence="1 2">
    <name type="scientific">Brenthis ino</name>
    <name type="common">lesser marbled fritillary</name>
    <dbReference type="NCBI Taxonomy" id="405034"/>
    <lineage>
        <taxon>Eukaryota</taxon>
        <taxon>Metazoa</taxon>
        <taxon>Ecdysozoa</taxon>
        <taxon>Arthropoda</taxon>
        <taxon>Hexapoda</taxon>
        <taxon>Insecta</taxon>
        <taxon>Pterygota</taxon>
        <taxon>Neoptera</taxon>
        <taxon>Endopterygota</taxon>
        <taxon>Lepidoptera</taxon>
        <taxon>Glossata</taxon>
        <taxon>Ditrysia</taxon>
        <taxon>Papilionoidea</taxon>
        <taxon>Nymphalidae</taxon>
        <taxon>Heliconiinae</taxon>
        <taxon>Argynnini</taxon>
        <taxon>Brenthis</taxon>
    </lineage>
</organism>
<reference evidence="1" key="1">
    <citation type="submission" date="2021-12" db="EMBL/GenBank/DDBJ databases">
        <authorList>
            <person name="Martin H S."/>
        </authorList>
    </citation>
    <scope>NUCLEOTIDE SEQUENCE</scope>
</reference>
<evidence type="ECO:0000313" key="2">
    <source>
        <dbReference type="Proteomes" id="UP000838878"/>
    </source>
</evidence>
<accession>A0A8J9YFA6</accession>
<keyword evidence="2" id="KW-1185">Reference proteome</keyword>
<feature type="non-terminal residue" evidence="1">
    <location>
        <position position="97"/>
    </location>
</feature>
<proteinExistence type="predicted"/>